<evidence type="ECO:0000256" key="1">
    <source>
        <dbReference type="SAM" id="MobiDB-lite"/>
    </source>
</evidence>
<keyword evidence="2" id="KW-0472">Membrane</keyword>
<dbReference type="GeneID" id="26738900"/>
<dbReference type="Proteomes" id="UP000029661">
    <property type="component" value="Chromosome"/>
</dbReference>
<dbReference type="PATRIC" id="fig|2162.10.peg.668"/>
<name>A0A089ZH29_METFO</name>
<dbReference type="SUPFAM" id="SSF143555">
    <property type="entry name" value="FwdE-like"/>
    <property type="match status" value="2"/>
</dbReference>
<dbReference type="EMBL" id="LN734822">
    <property type="protein sequence ID" value="CEL24285.1"/>
    <property type="molecule type" value="Genomic_DNA"/>
</dbReference>
<protein>
    <submittedName>
        <fullName evidence="5">Putative secreted protein</fullName>
    </submittedName>
</protein>
<evidence type="ECO:0000313" key="5">
    <source>
        <dbReference type="EMBL" id="CEL24285.1"/>
    </source>
</evidence>
<feature type="transmembrane region" description="Helical" evidence="2">
    <location>
        <begin position="860"/>
        <end position="881"/>
    </location>
</feature>
<keyword evidence="2" id="KW-1133">Transmembrane helix</keyword>
<feature type="domain" description="Formylmethanofuran dehydrogenase subunit E" evidence="3">
    <location>
        <begin position="288"/>
        <end position="396"/>
    </location>
</feature>
<dbReference type="Gene3D" id="3.30.1330.130">
    <property type="match status" value="2"/>
</dbReference>
<dbReference type="Pfam" id="PF02663">
    <property type="entry name" value="FmdE"/>
    <property type="match status" value="2"/>
</dbReference>
<evidence type="ECO:0000256" key="2">
    <source>
        <dbReference type="SAM" id="Phobius"/>
    </source>
</evidence>
<dbReference type="AlphaFoldDB" id="A0A089ZH29"/>
<keyword evidence="7" id="KW-1185">Reference proteome</keyword>
<evidence type="ECO:0000313" key="6">
    <source>
        <dbReference type="Proteomes" id="UP000029661"/>
    </source>
</evidence>
<dbReference type="OrthoDB" id="31120at2157"/>
<reference evidence="5" key="2">
    <citation type="submission" date="2014-09" db="EMBL/GenBank/DDBJ databases">
        <authorList>
            <person name="Bishop-Lilly K.A."/>
            <person name="Broomall S.M."/>
            <person name="Chain P.S."/>
            <person name="Chertkov O."/>
            <person name="Coyne S.R."/>
            <person name="Daligault H.E."/>
            <person name="Davenport K.W."/>
            <person name="Erkkila T."/>
            <person name="Frey K.G."/>
            <person name="Gibbons H.S."/>
            <person name="Gu W."/>
            <person name="Jaissle J."/>
            <person name="Johnson S.L."/>
            <person name="Koroleva G.I."/>
            <person name="Ladner J.T."/>
            <person name="Lo C.-C."/>
            <person name="Minogue T.D."/>
            <person name="Munk C."/>
            <person name="Palacios G.F."/>
            <person name="Redden C.L."/>
            <person name="Rosenzweig C.N."/>
            <person name="Scholz M.B."/>
            <person name="Teshima H."/>
            <person name="Xu Y."/>
        </authorList>
    </citation>
    <scope>NUCLEOTIDE SEQUENCE</scope>
    <source>
        <strain evidence="5">Mb9</strain>
    </source>
</reference>
<dbReference type="STRING" id="2162.BRM9_1715"/>
<feature type="region of interest" description="Disordered" evidence="1">
    <location>
        <begin position="836"/>
        <end position="855"/>
    </location>
</feature>
<reference evidence="4" key="1">
    <citation type="submission" date="2013-12" db="EMBL/GenBank/DDBJ databases">
        <title>The complete genome sequence of Methanobacterium sp. BRM9.</title>
        <authorList>
            <consortium name="Pastoral Greenhouse Gas Research Consortium"/>
            <person name="Kelly W.J."/>
            <person name="Leahy S.C."/>
            <person name="Perry R."/>
            <person name="Li D."/>
            <person name="Altermann E."/>
            <person name="Lambie S.C."/>
            <person name="Attwood G.T."/>
        </authorList>
    </citation>
    <scope>NUCLEOTIDE SEQUENCE [LARGE SCALE GENOMIC DNA]</scope>
    <source>
        <strain evidence="4">BRM9</strain>
    </source>
</reference>
<dbReference type="EMBL" id="CP006933">
    <property type="protein sequence ID" value="AIS32525.1"/>
    <property type="molecule type" value="Genomic_DNA"/>
</dbReference>
<dbReference type="Proteomes" id="UP000062768">
    <property type="component" value="Chromosome I"/>
</dbReference>
<gene>
    <name evidence="4" type="ORF">BRM9_1715</name>
    <name evidence="5" type="ORF">MB9_0641</name>
</gene>
<feature type="domain" description="Formylmethanofuran dehydrogenase subunit E" evidence="3">
    <location>
        <begin position="622"/>
        <end position="680"/>
    </location>
</feature>
<sequence>MKKQGVILVIATLMAVILCGAASAADSSTIGGEGDISDVNSSEEADPILWVNVTYEYNDTINPEITVTDSDNNSVAFNKTLDSGTLYKLNFTYPGVTNGTVFNVMVKAPGYITQIKQVTVNQSGTDPFVGNADFNMQATENYKLGREITKAADDLLDFDNADDVLCITTAGLVYRNGTTTEDCLEGILNGSHGEISYGQGNLLTFNSIRTDPLDFCFIVRNGSLLTAAFFKNGTLIPTYFGTFSAIDQTLWDNTLKPALGDNAFGYVSIAHAWKEGLSTDILRQAAYHGHVCLGTISGQAMVSLLLKYFPPGVYGDDGELEATSYRAIGVPGNSDDDAFGYSLDLTPGKRSYVGYFTEEDSVVGFIRWCASTNLGTLIIMKFNEDVVTQLFKQETGITAYSGIAAELLFNSWLIDKLENDPDSLVDIILVYENITPEIHNNLTGGVDSKNVVADALGLDMDYILSQGFINVADQITATNYETGNLTPEQIRDIGINAANMAIALFAADGITLEMDSSKLTVFTSAGYVRVNGQVVDLTMDGLYQILGSRLSRATLLPVHNARYNQLYFQFSFENPNGTVTTKTIYYDPETGNLIAKNESACNIEQVILYDPPYDALMAWLWHNHVCGGSAPGYYITNYIYENFPIGENESYAYIGTSISCRDDIYSYLLGISPGEGSYLSQRMTSDSTGKTIGILSIYDSETDTTRIIVIEYNGPKFKDGSNIYEEWIKIYKGDYSSENLLSPPSVNKLQDTYTNGHTNWNNLGSSSNSIEDAMSLPKRSKADVIRIRGGSQTGSNTGSLISSNGSGTGLHGFSNGSLNGSGVNVSAATVTNATTSSVGESGKSYEVTKAGSEGSGDTPWSLYALLGVITVLVLGAVGFFFKGSLFGE</sequence>
<proteinExistence type="predicted"/>
<evidence type="ECO:0000259" key="3">
    <source>
        <dbReference type="Pfam" id="PF02663"/>
    </source>
</evidence>
<accession>A0A089ZH29</accession>
<evidence type="ECO:0000313" key="7">
    <source>
        <dbReference type="Proteomes" id="UP000062768"/>
    </source>
</evidence>
<evidence type="ECO:0000313" key="4">
    <source>
        <dbReference type="EMBL" id="AIS32525.1"/>
    </source>
</evidence>
<dbReference type="InterPro" id="IPR003814">
    <property type="entry name" value="FmdEsu_dom"/>
</dbReference>
<organism evidence="4 6">
    <name type="scientific">Methanobacterium formicicum</name>
    <dbReference type="NCBI Taxonomy" id="2162"/>
    <lineage>
        <taxon>Archaea</taxon>
        <taxon>Methanobacteriati</taxon>
        <taxon>Methanobacteriota</taxon>
        <taxon>Methanomada group</taxon>
        <taxon>Methanobacteria</taxon>
        <taxon>Methanobacteriales</taxon>
        <taxon>Methanobacteriaceae</taxon>
        <taxon>Methanobacterium</taxon>
    </lineage>
</organism>
<keyword evidence="2" id="KW-0812">Transmembrane</keyword>
<dbReference type="KEGG" id="mfc:BRM9_1715"/>
<dbReference type="RefSeq" id="WP_048085487.1">
    <property type="nucleotide sequence ID" value="NZ_CP006933.1"/>
</dbReference>